<reference evidence="3" key="1">
    <citation type="submission" date="2025-08" db="UniProtKB">
        <authorList>
            <consortium name="RefSeq"/>
        </authorList>
    </citation>
    <scope>IDENTIFICATION</scope>
    <source>
        <tissue evidence="3">Young leaves</tissue>
    </source>
</reference>
<keyword evidence="2" id="KW-1185">Reference proteome</keyword>
<dbReference type="InterPro" id="IPR040283">
    <property type="entry name" value="DDB_G0292058-like"/>
</dbReference>
<feature type="transmembrane region" description="Helical" evidence="1">
    <location>
        <begin position="509"/>
        <end position="532"/>
    </location>
</feature>
<gene>
    <name evidence="3" type="primary">LOC111444194</name>
</gene>
<dbReference type="Proteomes" id="UP000504609">
    <property type="component" value="Unplaced"/>
</dbReference>
<name>A0A6J1FHI0_CUCMO</name>
<evidence type="ECO:0000256" key="1">
    <source>
        <dbReference type="SAM" id="Phobius"/>
    </source>
</evidence>
<feature type="transmembrane region" description="Helical" evidence="1">
    <location>
        <begin position="158"/>
        <end position="181"/>
    </location>
</feature>
<dbReference type="RefSeq" id="XP_022937963.1">
    <property type="nucleotide sequence ID" value="XM_023082195.1"/>
</dbReference>
<accession>A0A6J1FHI0</accession>
<keyword evidence="1" id="KW-1133">Transmembrane helix</keyword>
<evidence type="ECO:0000313" key="3">
    <source>
        <dbReference type="RefSeq" id="XP_022937963.1"/>
    </source>
</evidence>
<dbReference type="GO" id="GO:0005886">
    <property type="term" value="C:plasma membrane"/>
    <property type="evidence" value="ECO:0007669"/>
    <property type="project" value="TreeGrafter"/>
</dbReference>
<organism evidence="2 3">
    <name type="scientific">Cucurbita moschata</name>
    <name type="common">Winter crookneck squash</name>
    <name type="synonym">Cucurbita pepo var. moschata</name>
    <dbReference type="NCBI Taxonomy" id="3662"/>
    <lineage>
        <taxon>Eukaryota</taxon>
        <taxon>Viridiplantae</taxon>
        <taxon>Streptophyta</taxon>
        <taxon>Embryophyta</taxon>
        <taxon>Tracheophyta</taxon>
        <taxon>Spermatophyta</taxon>
        <taxon>Magnoliopsida</taxon>
        <taxon>eudicotyledons</taxon>
        <taxon>Gunneridae</taxon>
        <taxon>Pentapetalae</taxon>
        <taxon>rosids</taxon>
        <taxon>fabids</taxon>
        <taxon>Cucurbitales</taxon>
        <taxon>Cucurbitaceae</taxon>
        <taxon>Cucurbiteae</taxon>
        <taxon>Cucurbita</taxon>
    </lineage>
</organism>
<proteinExistence type="predicted"/>
<dbReference type="KEGG" id="cmos:111444194"/>
<sequence>MPNRERNHSELKNIPTMFFLRPTSFISLLLLLSLSLFSYSSITAIPISENSGGVEVFKVSEPWRSRRSLAEQNPAANSSLILARERTNRTDPLANFKPYTGGWNIGNKHYWASVGLTAAPLFATAIAWFMLFAICLLIICLCRCCCPREPYGYSRTAYAFSLAFLVFLTIPVTLGCIVFYVGQGQFHFHISSTLDYLVHQADFIAENLEDVSVHLSAAKSIGVNSIVLPEDIQEGIDDMDSTISSVSSVLTNTTAASSNSIQKVLDTTRIMLICVAVVMLALAFVGFLCSILGLQCIVYSLAILGWILVTVTFVLCAVSLLLNNVIGDTCVAMEDWLQNPTAHTALDEILPCVEKATAKEIQTVTMNVNYQLVRLVNGVINTLTNANPPPDVKPPMNYNQSGPSVPPLCIPFNSDLTNRNCSANEVEPSKAPKVWGDFTCQVSGNDICATTGRLTPTLYNQMTSAASVSYGLYRFGPFFVDLIDCTFVRQVFMDISKNHCPGLRLFMELTYVGLLMMSGSVMLSLIFWIIYARERRHRVYTKQFIARTRS</sequence>
<dbReference type="AlphaFoldDB" id="A0A6J1FHI0"/>
<dbReference type="PANTHER" id="PTHR31414:SF15">
    <property type="entry name" value="PLASMA MEMBRANE FUSION PROTEIN"/>
    <property type="match status" value="1"/>
</dbReference>
<keyword evidence="1" id="KW-0472">Membrane</keyword>
<dbReference type="GeneID" id="111444194"/>
<dbReference type="PANTHER" id="PTHR31414">
    <property type="entry name" value="TRANSMEMBRANE PROTEIN DDB_G0292058"/>
    <property type="match status" value="1"/>
</dbReference>
<feature type="transmembrane region" description="Helical" evidence="1">
    <location>
        <begin position="301"/>
        <end position="322"/>
    </location>
</feature>
<dbReference type="GO" id="GO:0009506">
    <property type="term" value="C:plasmodesma"/>
    <property type="evidence" value="ECO:0007669"/>
    <property type="project" value="TreeGrafter"/>
</dbReference>
<evidence type="ECO:0000313" key="2">
    <source>
        <dbReference type="Proteomes" id="UP000504609"/>
    </source>
</evidence>
<feature type="transmembrane region" description="Helical" evidence="1">
    <location>
        <begin position="121"/>
        <end position="146"/>
    </location>
</feature>
<feature type="transmembrane region" description="Helical" evidence="1">
    <location>
        <begin position="270"/>
        <end position="294"/>
    </location>
</feature>
<keyword evidence="1" id="KW-0812">Transmembrane</keyword>
<protein>
    <submittedName>
        <fullName evidence="3">Uncharacterized protein LOC111444194</fullName>
    </submittedName>
</protein>